<comment type="caution">
    <text evidence="1">The sequence shown here is derived from an EMBL/GenBank/DDBJ whole genome shotgun (WGS) entry which is preliminary data.</text>
</comment>
<evidence type="ECO:0000313" key="2">
    <source>
        <dbReference type="Proteomes" id="UP000034228"/>
    </source>
</evidence>
<keyword evidence="2" id="KW-1185">Reference proteome</keyword>
<dbReference type="AlphaFoldDB" id="A0A0M2V5W3"/>
<name>A0A0M2V5W3_9GAMM</name>
<dbReference type="EMBL" id="LAHO01000005">
    <property type="protein sequence ID" value="KKO46036.1"/>
    <property type="molecule type" value="Genomic_DNA"/>
</dbReference>
<organism evidence="1 2">
    <name type="scientific">Arsukibacterium ikkense</name>
    <dbReference type="NCBI Taxonomy" id="336831"/>
    <lineage>
        <taxon>Bacteria</taxon>
        <taxon>Pseudomonadati</taxon>
        <taxon>Pseudomonadota</taxon>
        <taxon>Gammaproteobacteria</taxon>
        <taxon>Chromatiales</taxon>
        <taxon>Chromatiaceae</taxon>
        <taxon>Arsukibacterium</taxon>
    </lineage>
</organism>
<dbReference type="InterPro" id="IPR025990">
    <property type="entry name" value="zinc_ribbon_bacterial"/>
</dbReference>
<reference evidence="1 2" key="1">
    <citation type="submission" date="2015-03" db="EMBL/GenBank/DDBJ databases">
        <title>Draft genome sequences of two protease-producing strains of Arsukibacterium isolated from two cold and alkaline environments.</title>
        <authorList>
            <person name="Lylloff J.E."/>
            <person name="Skov L.B."/>
            <person name="Jepsen M."/>
            <person name="Hallin P.F."/>
            <person name="Sorensen S.J."/>
            <person name="Stougaard P."/>
            <person name="Glaring M.A."/>
        </authorList>
    </citation>
    <scope>NUCLEOTIDE SEQUENCE [LARGE SCALE GENOMIC DNA]</scope>
    <source>
        <strain evidence="1 2">GCM72</strain>
    </source>
</reference>
<dbReference type="PATRIC" id="fig|336831.14.peg.1229"/>
<dbReference type="InterPro" id="IPR017143">
    <property type="entry name" value="UCP037225"/>
</dbReference>
<evidence type="ECO:0000313" key="1">
    <source>
        <dbReference type="EMBL" id="KKO46036.1"/>
    </source>
</evidence>
<dbReference type="STRING" id="336831.WG68_06650"/>
<accession>A0A0M2V5W3</accession>
<dbReference type="Proteomes" id="UP000034228">
    <property type="component" value="Unassembled WGS sequence"/>
</dbReference>
<dbReference type="Pfam" id="PF14255">
    <property type="entry name" value="Zn_ribbon_21"/>
    <property type="match status" value="1"/>
</dbReference>
<sequence length="66" mass="7669">MSMLSKTISCPFCGHPVHMDIEVTDEDQDYIEDCSNCCNPIHLKVHKDILHHSVQIFVDAEDEQYY</sequence>
<gene>
    <name evidence="1" type="ORF">WG68_06650</name>
</gene>
<proteinExistence type="predicted"/>
<protein>
    <submittedName>
        <fullName evidence="1">Zn-ribbon protein</fullName>
    </submittedName>
</protein>
<dbReference type="RefSeq" id="WP_046556898.1">
    <property type="nucleotide sequence ID" value="NZ_LAHO01000005.1"/>
</dbReference>
<dbReference type="PIRSF" id="PIRSF037225">
    <property type="entry name" value="UCP037225"/>
    <property type="match status" value="1"/>
</dbReference>
<dbReference type="OrthoDB" id="9814566at2"/>